<dbReference type="AlphaFoldDB" id="A0A6A6EL16"/>
<sequence length="55" mass="6236">MALYINKTFRYPLGSGIAHKCQRFFTTKPPAVSLRAAGRLARKSFHTSICLRSCY</sequence>
<evidence type="ECO:0000313" key="1">
    <source>
        <dbReference type="EMBL" id="KAF2191743.1"/>
    </source>
</evidence>
<accession>A0A6A6EL16</accession>
<proteinExistence type="predicted"/>
<protein>
    <submittedName>
        <fullName evidence="1">Uncharacterized protein</fullName>
    </submittedName>
</protein>
<dbReference type="EMBL" id="ML994616">
    <property type="protein sequence ID" value="KAF2191743.1"/>
    <property type="molecule type" value="Genomic_DNA"/>
</dbReference>
<organism evidence="1 2">
    <name type="scientific">Zopfia rhizophila CBS 207.26</name>
    <dbReference type="NCBI Taxonomy" id="1314779"/>
    <lineage>
        <taxon>Eukaryota</taxon>
        <taxon>Fungi</taxon>
        <taxon>Dikarya</taxon>
        <taxon>Ascomycota</taxon>
        <taxon>Pezizomycotina</taxon>
        <taxon>Dothideomycetes</taxon>
        <taxon>Dothideomycetes incertae sedis</taxon>
        <taxon>Zopfiaceae</taxon>
        <taxon>Zopfia</taxon>
    </lineage>
</organism>
<keyword evidence="2" id="KW-1185">Reference proteome</keyword>
<gene>
    <name evidence="1" type="ORF">K469DRAFT_341417</name>
</gene>
<reference evidence="1" key="1">
    <citation type="journal article" date="2020" name="Stud. Mycol.">
        <title>101 Dothideomycetes genomes: a test case for predicting lifestyles and emergence of pathogens.</title>
        <authorList>
            <person name="Haridas S."/>
            <person name="Albert R."/>
            <person name="Binder M."/>
            <person name="Bloem J."/>
            <person name="Labutti K."/>
            <person name="Salamov A."/>
            <person name="Andreopoulos B."/>
            <person name="Baker S."/>
            <person name="Barry K."/>
            <person name="Bills G."/>
            <person name="Bluhm B."/>
            <person name="Cannon C."/>
            <person name="Castanera R."/>
            <person name="Culley D."/>
            <person name="Daum C."/>
            <person name="Ezra D."/>
            <person name="Gonzalez J."/>
            <person name="Henrissat B."/>
            <person name="Kuo A."/>
            <person name="Liang C."/>
            <person name="Lipzen A."/>
            <person name="Lutzoni F."/>
            <person name="Magnuson J."/>
            <person name="Mondo S."/>
            <person name="Nolan M."/>
            <person name="Ohm R."/>
            <person name="Pangilinan J."/>
            <person name="Park H.-J."/>
            <person name="Ramirez L."/>
            <person name="Alfaro M."/>
            <person name="Sun H."/>
            <person name="Tritt A."/>
            <person name="Yoshinaga Y."/>
            <person name="Zwiers L.-H."/>
            <person name="Turgeon B."/>
            <person name="Goodwin S."/>
            <person name="Spatafora J."/>
            <person name="Crous P."/>
            <person name="Grigoriev I."/>
        </authorList>
    </citation>
    <scope>NUCLEOTIDE SEQUENCE</scope>
    <source>
        <strain evidence="1">CBS 207.26</strain>
    </source>
</reference>
<evidence type="ECO:0000313" key="2">
    <source>
        <dbReference type="Proteomes" id="UP000800200"/>
    </source>
</evidence>
<name>A0A6A6EL16_9PEZI</name>
<dbReference type="Proteomes" id="UP000800200">
    <property type="component" value="Unassembled WGS sequence"/>
</dbReference>